<reference evidence="7" key="1">
    <citation type="submission" date="2013-07" db="EMBL/GenBank/DDBJ databases">
        <title>Sub-species coevolution in mutualistic symbiosis.</title>
        <authorList>
            <person name="Murfin K."/>
            <person name="Klassen J."/>
            <person name="Lee M."/>
            <person name="Forst S."/>
            <person name="Stock P."/>
            <person name="Goodrich-Blair H."/>
        </authorList>
    </citation>
    <scope>NUCLEOTIDE SEQUENCE [LARGE SCALE GENOMIC DNA]</scope>
    <source>
        <strain evidence="7">Intermedium</strain>
    </source>
</reference>
<evidence type="ECO:0000256" key="1">
    <source>
        <dbReference type="ARBA" id="ARBA00001962"/>
    </source>
</evidence>
<feature type="domain" description="Alcohol dehydrogenase iron-type/glycerol dehydrogenase GldA" evidence="5">
    <location>
        <begin position="14"/>
        <end position="176"/>
    </location>
</feature>
<gene>
    <name evidence="7" type="primary">yiaY</name>
    <name evidence="7" type="ORF">XBI1_2380005</name>
</gene>
<dbReference type="CDD" id="cd08188">
    <property type="entry name" value="PDDH"/>
    <property type="match status" value="1"/>
</dbReference>
<dbReference type="EMBL" id="CBTB010000155">
    <property type="protein sequence ID" value="CDH33106.1"/>
    <property type="molecule type" value="Genomic_DNA"/>
</dbReference>
<dbReference type="NCBIfam" id="NF007363">
    <property type="entry name" value="PRK09860.1"/>
    <property type="match status" value="1"/>
</dbReference>
<protein>
    <submittedName>
        <fullName evidence="7">Putative alcohol dehydrogenase with dehydroquinate synthase-like domain</fullName>
    </submittedName>
</protein>
<dbReference type="Gene3D" id="1.20.1090.10">
    <property type="entry name" value="Dehydroquinate synthase-like - alpha domain"/>
    <property type="match status" value="1"/>
</dbReference>
<keyword evidence="4" id="KW-0520">NAD</keyword>
<organism evidence="7">
    <name type="scientific">Xenorhabdus bovienii str. Intermedium</name>
    <dbReference type="NCBI Taxonomy" id="1379677"/>
    <lineage>
        <taxon>Bacteria</taxon>
        <taxon>Pseudomonadati</taxon>
        <taxon>Pseudomonadota</taxon>
        <taxon>Gammaproteobacteria</taxon>
        <taxon>Enterobacterales</taxon>
        <taxon>Morganellaceae</taxon>
        <taxon>Xenorhabdus</taxon>
    </lineage>
</organism>
<accession>A0A077QL52</accession>
<dbReference type="InterPro" id="IPR039697">
    <property type="entry name" value="Alcohol_dehydrogenase_Fe"/>
</dbReference>
<dbReference type="FunFam" id="3.40.50.1970:FF:000003">
    <property type="entry name" value="Alcohol dehydrogenase, iron-containing"/>
    <property type="match status" value="1"/>
</dbReference>
<dbReference type="SUPFAM" id="SSF56796">
    <property type="entry name" value="Dehydroquinate synthase-like"/>
    <property type="match status" value="1"/>
</dbReference>
<evidence type="ECO:0000259" key="5">
    <source>
        <dbReference type="Pfam" id="PF00465"/>
    </source>
</evidence>
<dbReference type="RefSeq" id="WP_038188004.1">
    <property type="nucleotide sequence ID" value="NZ_CAWLWA010000169.1"/>
</dbReference>
<dbReference type="AlphaFoldDB" id="A0A077QL52"/>
<proteinExistence type="inferred from homology"/>
<dbReference type="Proteomes" id="UP000028480">
    <property type="component" value="Unassembled WGS sequence"/>
</dbReference>
<comment type="caution">
    <text evidence="7">The sequence shown here is derived from an EMBL/GenBank/DDBJ whole genome shotgun (WGS) entry which is preliminary data.</text>
</comment>
<comment type="similarity">
    <text evidence="2">Belongs to the iron-containing alcohol dehydrogenase family.</text>
</comment>
<feature type="domain" description="Fe-containing alcohol dehydrogenase-like C-terminal" evidence="6">
    <location>
        <begin position="188"/>
        <end position="383"/>
    </location>
</feature>
<dbReference type="PANTHER" id="PTHR11496">
    <property type="entry name" value="ALCOHOL DEHYDROGENASE"/>
    <property type="match status" value="1"/>
</dbReference>
<dbReference type="GO" id="GO:0046872">
    <property type="term" value="F:metal ion binding"/>
    <property type="evidence" value="ECO:0007669"/>
    <property type="project" value="InterPro"/>
</dbReference>
<dbReference type="Pfam" id="PF00465">
    <property type="entry name" value="Fe-ADH"/>
    <property type="match status" value="1"/>
</dbReference>
<dbReference type="Gene3D" id="3.40.50.1970">
    <property type="match status" value="1"/>
</dbReference>
<dbReference type="InterPro" id="IPR001670">
    <property type="entry name" value="ADH_Fe/GldA"/>
</dbReference>
<dbReference type="PANTHER" id="PTHR11496:SF102">
    <property type="entry name" value="ALCOHOL DEHYDROGENASE 4"/>
    <property type="match status" value="1"/>
</dbReference>
<dbReference type="PROSITE" id="PS00913">
    <property type="entry name" value="ADH_IRON_1"/>
    <property type="match status" value="1"/>
</dbReference>
<comment type="cofactor">
    <cofactor evidence="1">
        <name>Fe cation</name>
        <dbReference type="ChEBI" id="CHEBI:24875"/>
    </cofactor>
</comment>
<dbReference type="PROSITE" id="PS00060">
    <property type="entry name" value="ADH_IRON_2"/>
    <property type="match status" value="1"/>
</dbReference>
<dbReference type="InterPro" id="IPR056798">
    <property type="entry name" value="ADH_Fe_C"/>
</dbReference>
<evidence type="ECO:0000256" key="4">
    <source>
        <dbReference type="ARBA" id="ARBA00023027"/>
    </source>
</evidence>
<dbReference type="InterPro" id="IPR018211">
    <property type="entry name" value="ADH_Fe_CS"/>
</dbReference>
<evidence type="ECO:0000313" key="7">
    <source>
        <dbReference type="EMBL" id="CDH33106.1"/>
    </source>
</evidence>
<keyword evidence="3" id="KW-0560">Oxidoreductase</keyword>
<dbReference type="Pfam" id="PF25137">
    <property type="entry name" value="ADH_Fe_C"/>
    <property type="match status" value="1"/>
</dbReference>
<evidence type="ECO:0000256" key="2">
    <source>
        <dbReference type="ARBA" id="ARBA00007358"/>
    </source>
</evidence>
<name>A0A077QL52_XENBV</name>
<sequence length="383" mass="40463">MAVSTFFIPPVNKIGMGCMTEAVELMRNYGYRQALIVTDRVLNEIGVVGEVQSLLAEAGINSAIYAGTNPNPTTINVEEGLTILRQHDCDCVISLGGGSPHDCAKGIALVAANGGDIRDYEGVDRSAKPQLPLIAINTTAGTASEMTRFCIITDVDRHIKMAIVDKNVTPILSVNDSALMAGMPKGLTAATGMDALTHAIEAYVSTAANPITDACALKAVTMISDYLRRAVANGNDMEARENMAYAQFLAGMAFNNASLGYVHAMAHQLGGFYDLPHGVCNAVLLPHVQKFNAKVSASRLKEIAAAMGADIANLNDRQGAEVCIQEISKLAKDVNIPAGLSELSVKVEDLPTLATNALKDACGFTNPIQASHEEIVAIFKAAM</sequence>
<dbReference type="FunFam" id="1.20.1090.10:FF:000001">
    <property type="entry name" value="Aldehyde-alcohol dehydrogenase"/>
    <property type="match status" value="1"/>
</dbReference>
<dbReference type="GO" id="GO:0004022">
    <property type="term" value="F:alcohol dehydrogenase (NAD+) activity"/>
    <property type="evidence" value="ECO:0007669"/>
    <property type="project" value="TreeGrafter"/>
</dbReference>
<evidence type="ECO:0000259" key="6">
    <source>
        <dbReference type="Pfam" id="PF25137"/>
    </source>
</evidence>
<evidence type="ECO:0000256" key="3">
    <source>
        <dbReference type="ARBA" id="ARBA00023002"/>
    </source>
</evidence>
<dbReference type="HOGENOM" id="CLU_007207_0_0_6"/>